<dbReference type="PROSITE" id="PS52016">
    <property type="entry name" value="TONB_DEPENDENT_REC_3"/>
    <property type="match status" value="1"/>
</dbReference>
<gene>
    <name evidence="9" type="ORF">J0A65_26195</name>
</gene>
<name>A0ABS3D205_9ALTE</name>
<dbReference type="SUPFAM" id="SSF56935">
    <property type="entry name" value="Porins"/>
    <property type="match status" value="1"/>
</dbReference>
<keyword evidence="4 7" id="KW-0812">Transmembrane</keyword>
<proteinExistence type="inferred from homology"/>
<accession>A0ABS3D205</accession>
<evidence type="ECO:0000256" key="2">
    <source>
        <dbReference type="ARBA" id="ARBA00022448"/>
    </source>
</evidence>
<dbReference type="PROSITE" id="PS01156">
    <property type="entry name" value="TONB_DEPENDENT_REC_2"/>
    <property type="match status" value="1"/>
</dbReference>
<dbReference type="Proteomes" id="UP000663992">
    <property type="component" value="Unassembled WGS sequence"/>
</dbReference>
<dbReference type="InterPro" id="IPR039426">
    <property type="entry name" value="TonB-dep_rcpt-like"/>
</dbReference>
<dbReference type="InterPro" id="IPR010917">
    <property type="entry name" value="TonB_rcpt_CS"/>
</dbReference>
<dbReference type="PANTHER" id="PTHR32552">
    <property type="entry name" value="FERRICHROME IRON RECEPTOR-RELATED"/>
    <property type="match status" value="1"/>
</dbReference>
<evidence type="ECO:0000256" key="6">
    <source>
        <dbReference type="ARBA" id="ARBA00023237"/>
    </source>
</evidence>
<dbReference type="InterPro" id="IPR036942">
    <property type="entry name" value="Beta-barrel_TonB_sf"/>
</dbReference>
<evidence type="ECO:0000256" key="5">
    <source>
        <dbReference type="ARBA" id="ARBA00023136"/>
    </source>
</evidence>
<evidence type="ECO:0000256" key="8">
    <source>
        <dbReference type="PROSITE-ProRule" id="PRU10144"/>
    </source>
</evidence>
<reference evidence="9 10" key="1">
    <citation type="submission" date="2021-03" db="EMBL/GenBank/DDBJ databases">
        <title>novel species isolated from a fishpond in China.</title>
        <authorList>
            <person name="Lu H."/>
            <person name="Cai Z."/>
        </authorList>
    </citation>
    <scope>NUCLEOTIDE SEQUENCE [LARGE SCALE GENOMIC DNA]</scope>
    <source>
        <strain evidence="9 10">Y57</strain>
    </source>
</reference>
<feature type="short sequence motif" description="TonB C-terminal box" evidence="8">
    <location>
        <begin position="57"/>
        <end position="74"/>
    </location>
</feature>
<keyword evidence="3 7" id="KW-1134">Transmembrane beta strand</keyword>
<organism evidence="9 10">
    <name type="scientific">Bowmanella yangjiangensis</name>
    <dbReference type="NCBI Taxonomy" id="2811230"/>
    <lineage>
        <taxon>Bacteria</taxon>
        <taxon>Pseudomonadati</taxon>
        <taxon>Pseudomonadota</taxon>
        <taxon>Gammaproteobacteria</taxon>
        <taxon>Alteromonadales</taxon>
        <taxon>Alteromonadaceae</taxon>
        <taxon>Bowmanella</taxon>
    </lineage>
</organism>
<comment type="caution">
    <text evidence="9">The sequence shown here is derived from an EMBL/GenBank/DDBJ whole genome shotgun (WGS) entry which is preliminary data.</text>
</comment>
<evidence type="ECO:0000313" key="9">
    <source>
        <dbReference type="EMBL" id="MBN7823385.1"/>
    </source>
</evidence>
<comment type="similarity">
    <text evidence="7">Belongs to the TonB-dependent receptor family.</text>
</comment>
<evidence type="ECO:0000256" key="4">
    <source>
        <dbReference type="ARBA" id="ARBA00022692"/>
    </source>
</evidence>
<protein>
    <submittedName>
        <fullName evidence="9">TonB-dependent receptor</fullName>
    </submittedName>
</protein>
<dbReference type="PANTHER" id="PTHR32552:SF83">
    <property type="entry name" value="BLR3904 PROTEIN"/>
    <property type="match status" value="1"/>
</dbReference>
<evidence type="ECO:0000313" key="10">
    <source>
        <dbReference type="Proteomes" id="UP000663992"/>
    </source>
</evidence>
<dbReference type="EMBL" id="JAFKCS010000671">
    <property type="protein sequence ID" value="MBN7823385.1"/>
    <property type="molecule type" value="Genomic_DNA"/>
</dbReference>
<keyword evidence="6 7" id="KW-0998">Cell outer membrane</keyword>
<dbReference type="Gene3D" id="2.40.170.20">
    <property type="entry name" value="TonB-dependent receptor, beta-barrel domain"/>
    <property type="match status" value="1"/>
</dbReference>
<feature type="non-terminal residue" evidence="9">
    <location>
        <position position="1"/>
    </location>
</feature>
<evidence type="ECO:0000256" key="3">
    <source>
        <dbReference type="ARBA" id="ARBA00022452"/>
    </source>
</evidence>
<comment type="subcellular location">
    <subcellularLocation>
        <location evidence="1 7">Cell outer membrane</location>
        <topology evidence="1 7">Multi-pass membrane protein</topology>
    </subcellularLocation>
</comment>
<sequence length="74" mass="8193">VSSSSNAKLDSYWLHNAMVGYKVNDNVDLQLNLNNLFDEDYVERVRQTPGTGARSSAIEYGDGRSAILSATYSF</sequence>
<keyword evidence="9" id="KW-0675">Receptor</keyword>
<keyword evidence="10" id="KW-1185">Reference proteome</keyword>
<keyword evidence="5 7" id="KW-0472">Membrane</keyword>
<keyword evidence="2 7" id="KW-0813">Transport</keyword>
<evidence type="ECO:0000256" key="1">
    <source>
        <dbReference type="ARBA" id="ARBA00004571"/>
    </source>
</evidence>
<evidence type="ECO:0000256" key="7">
    <source>
        <dbReference type="PROSITE-ProRule" id="PRU01360"/>
    </source>
</evidence>